<protein>
    <submittedName>
        <fullName evidence="3">TonB-dependent receptor</fullName>
    </submittedName>
</protein>
<keyword evidence="3" id="KW-0675">Receptor</keyword>
<dbReference type="Pfam" id="PF13715">
    <property type="entry name" value="CarbopepD_reg_2"/>
    <property type="match status" value="1"/>
</dbReference>
<comment type="caution">
    <text evidence="3">The sequence shown here is derived from an EMBL/GenBank/DDBJ whole genome shotgun (WGS) entry which is preliminary data.</text>
</comment>
<dbReference type="Proteomes" id="UP001228581">
    <property type="component" value="Unassembled WGS sequence"/>
</dbReference>
<evidence type="ECO:0000256" key="1">
    <source>
        <dbReference type="ARBA" id="ARBA00022729"/>
    </source>
</evidence>
<proteinExistence type="predicted"/>
<dbReference type="RefSeq" id="WP_314000540.1">
    <property type="nucleotide sequence ID" value="NZ_JASJOT010000019.1"/>
</dbReference>
<sequence length="815" mass="92941">MSDIILSLRMRLFFFLICFLSGLLLVQNATAQHTQIKGWIKDTLNKPVPGATIRLENLSRGTSSDENGYFQLSDIPVNQDLVLYIRSINHQEKQLTLRLKQGEIREVTIVLEAAVQKLNEVKVTTRNDQRMQVSVVQIKPQDVKTLPSTFGDFNKILATLPGVVSNNELSSTYSVRGGNYDENLIYVNNIEVYRPFLARSGQQEGLSFVNPDLVKSVEFSSGGWQAKYGDKLSSVMNVAYNEPTQTKGSVTLGLLGGSLHTEGTALKDKLSYTVGVRRKQSQYLLNTLEVKGEYLPAFTDIQGYFRYVLGNKKTSSLAPKSEIGLLLSYGRNRYLTRPVSQETTFGTFSQQLRLYVAYAGQELLNYDLGQGGLKFTHRPNDKLTLNFIGSAMNTSEREFYDTESAYRLCEIDLDPSSPTYKQCIGTVGVGSEYKYARNQLNGRILSLEHRATYEMNPRNRFEWGIRYNRESFTDKLNQYSFADSADYAMFRDTLFTHLALSSNRWNGYLQHSYSKDNQRTLTYGARIGYWSVNKQWLISPSIQYAFTPNWVRETTLRFAAGIYRQPPLYRELRDQQGHLNLNLRAQSSLHLIAGMRQTVQMWGREFVFNSELYYKNLWDVVAYDVDNVRLRYYANNNTRAYAVGADFRFSGEFIKGAESWFSLGIMQTKEDLGFDQTGYIRRPTDQRVTLAVFFQDHLPGNPSWRVYLNTIVGTGLPFGPPKNLNYRSALHAPPYRRLDIGFSKIIAFGSTSRGIGKFGDSIWIGAELLNALGARNVMSYNWVTDVNERQYAVPNALSARFLNFRVIVRVKDPKK</sequence>
<evidence type="ECO:0000259" key="2">
    <source>
        <dbReference type="Pfam" id="PF07715"/>
    </source>
</evidence>
<keyword evidence="4" id="KW-1185">Reference proteome</keyword>
<reference evidence="3 4" key="1">
    <citation type="submission" date="2023-05" db="EMBL/GenBank/DDBJ databases">
        <authorList>
            <person name="Zhang X."/>
        </authorList>
    </citation>
    <scope>NUCLEOTIDE SEQUENCE [LARGE SCALE GENOMIC DNA]</scope>
    <source>
        <strain evidence="3 4">DM2B3-1</strain>
    </source>
</reference>
<evidence type="ECO:0000313" key="3">
    <source>
        <dbReference type="EMBL" id="MDJ1496033.1"/>
    </source>
</evidence>
<dbReference type="InterPro" id="IPR012910">
    <property type="entry name" value="Plug_dom"/>
</dbReference>
<evidence type="ECO:0000313" key="4">
    <source>
        <dbReference type="Proteomes" id="UP001228581"/>
    </source>
</evidence>
<name>A0ABT7CQL5_9BACT</name>
<dbReference type="Pfam" id="PF07715">
    <property type="entry name" value="Plug"/>
    <property type="match status" value="1"/>
</dbReference>
<accession>A0ABT7CQL5</accession>
<dbReference type="InterPro" id="IPR039426">
    <property type="entry name" value="TonB-dep_rcpt-like"/>
</dbReference>
<dbReference type="PANTHER" id="PTHR30069:SF29">
    <property type="entry name" value="HEMOGLOBIN AND HEMOGLOBIN-HAPTOGLOBIN-BINDING PROTEIN 1-RELATED"/>
    <property type="match status" value="1"/>
</dbReference>
<keyword evidence="1" id="KW-0732">Signal</keyword>
<gene>
    <name evidence="3" type="ORF">QNI19_24065</name>
</gene>
<dbReference type="SUPFAM" id="SSF56935">
    <property type="entry name" value="Porins"/>
    <property type="match status" value="1"/>
</dbReference>
<dbReference type="EMBL" id="JASJOT010000019">
    <property type="protein sequence ID" value="MDJ1496033.1"/>
    <property type="molecule type" value="Genomic_DNA"/>
</dbReference>
<dbReference type="InterPro" id="IPR037066">
    <property type="entry name" value="Plug_dom_sf"/>
</dbReference>
<feature type="domain" description="TonB-dependent receptor plug" evidence="2">
    <location>
        <begin position="131"/>
        <end position="230"/>
    </location>
</feature>
<dbReference type="SUPFAM" id="SSF49464">
    <property type="entry name" value="Carboxypeptidase regulatory domain-like"/>
    <property type="match status" value="1"/>
</dbReference>
<dbReference type="InterPro" id="IPR008969">
    <property type="entry name" value="CarboxyPept-like_regulatory"/>
</dbReference>
<dbReference type="PANTHER" id="PTHR30069">
    <property type="entry name" value="TONB-DEPENDENT OUTER MEMBRANE RECEPTOR"/>
    <property type="match status" value="1"/>
</dbReference>
<organism evidence="3 4">
    <name type="scientific">Xanthocytophaga flava</name>
    <dbReference type="NCBI Taxonomy" id="3048013"/>
    <lineage>
        <taxon>Bacteria</taxon>
        <taxon>Pseudomonadati</taxon>
        <taxon>Bacteroidota</taxon>
        <taxon>Cytophagia</taxon>
        <taxon>Cytophagales</taxon>
        <taxon>Rhodocytophagaceae</taxon>
        <taxon>Xanthocytophaga</taxon>
    </lineage>
</organism>
<dbReference type="Gene3D" id="2.60.40.1120">
    <property type="entry name" value="Carboxypeptidase-like, regulatory domain"/>
    <property type="match status" value="1"/>
</dbReference>
<dbReference type="Gene3D" id="2.170.130.10">
    <property type="entry name" value="TonB-dependent receptor, plug domain"/>
    <property type="match status" value="1"/>
</dbReference>